<dbReference type="EMBL" id="KN837286">
    <property type="protein sequence ID" value="KIJ29258.1"/>
    <property type="molecule type" value="Genomic_DNA"/>
</dbReference>
<reference evidence="1 2" key="1">
    <citation type="submission" date="2014-06" db="EMBL/GenBank/DDBJ databases">
        <title>Evolutionary Origins and Diversification of the Mycorrhizal Mutualists.</title>
        <authorList>
            <consortium name="DOE Joint Genome Institute"/>
            <consortium name="Mycorrhizal Genomics Consortium"/>
            <person name="Kohler A."/>
            <person name="Kuo A."/>
            <person name="Nagy L.G."/>
            <person name="Floudas D."/>
            <person name="Copeland A."/>
            <person name="Barry K.W."/>
            <person name="Cichocki N."/>
            <person name="Veneault-Fourrey C."/>
            <person name="LaButti K."/>
            <person name="Lindquist E.A."/>
            <person name="Lipzen A."/>
            <person name="Lundell T."/>
            <person name="Morin E."/>
            <person name="Murat C."/>
            <person name="Riley R."/>
            <person name="Ohm R."/>
            <person name="Sun H."/>
            <person name="Tunlid A."/>
            <person name="Henrissat B."/>
            <person name="Grigoriev I.V."/>
            <person name="Hibbett D.S."/>
            <person name="Martin F."/>
        </authorList>
    </citation>
    <scope>NUCLEOTIDE SEQUENCE [LARGE SCALE GENOMIC DNA]</scope>
    <source>
        <strain evidence="1 2">SS14</strain>
    </source>
</reference>
<accession>A0A0C9TI99</accession>
<dbReference type="Proteomes" id="UP000054279">
    <property type="component" value="Unassembled WGS sequence"/>
</dbReference>
<protein>
    <submittedName>
        <fullName evidence="1">Uncharacterized protein</fullName>
    </submittedName>
</protein>
<sequence length="137" mass="15666">MREEQDGIKEATAITAACESVLREGSYGSTRGQDVNESITLKEFWLRVVRGIKMEDGFPIHDSWTFELASNKTVIPPTDDPVTTMFDDGENVYVKVYDEEGMERVYDFGTETWEFHVPGKHPPCFEDQIDSMIGSWF</sequence>
<dbReference type="AlphaFoldDB" id="A0A0C9TI99"/>
<organism evidence="1 2">
    <name type="scientific">Sphaerobolus stellatus (strain SS14)</name>
    <dbReference type="NCBI Taxonomy" id="990650"/>
    <lineage>
        <taxon>Eukaryota</taxon>
        <taxon>Fungi</taxon>
        <taxon>Dikarya</taxon>
        <taxon>Basidiomycota</taxon>
        <taxon>Agaricomycotina</taxon>
        <taxon>Agaricomycetes</taxon>
        <taxon>Phallomycetidae</taxon>
        <taxon>Geastrales</taxon>
        <taxon>Sphaerobolaceae</taxon>
        <taxon>Sphaerobolus</taxon>
    </lineage>
</organism>
<dbReference type="OrthoDB" id="2841597at2759"/>
<name>A0A0C9TI99_SPHS4</name>
<evidence type="ECO:0000313" key="2">
    <source>
        <dbReference type="Proteomes" id="UP000054279"/>
    </source>
</evidence>
<keyword evidence="2" id="KW-1185">Reference proteome</keyword>
<evidence type="ECO:0000313" key="1">
    <source>
        <dbReference type="EMBL" id="KIJ29258.1"/>
    </source>
</evidence>
<proteinExistence type="predicted"/>
<dbReference type="HOGENOM" id="CLU_1866388_0_0_1"/>
<gene>
    <name evidence="1" type="ORF">M422DRAFT_784313</name>
</gene>